<feature type="binding site" evidence="7">
    <location>
        <begin position="267"/>
        <end position="274"/>
    </location>
    <ligand>
        <name>ATP</name>
        <dbReference type="ChEBI" id="CHEBI:30616"/>
    </ligand>
</feature>
<evidence type="ECO:0000313" key="9">
    <source>
        <dbReference type="EMBL" id="KII69770.1"/>
    </source>
</evidence>
<dbReference type="PRINTS" id="PR00193">
    <property type="entry name" value="MYOSINHEAVY"/>
</dbReference>
<keyword evidence="6 7" id="KW-0505">Motor protein</keyword>
<keyword evidence="10" id="KW-1185">Reference proteome</keyword>
<dbReference type="InterPro" id="IPR027417">
    <property type="entry name" value="P-loop_NTPase"/>
</dbReference>
<dbReference type="Pfam" id="PF00063">
    <property type="entry name" value="Myosin_head"/>
    <property type="match status" value="1"/>
</dbReference>
<name>A0A0C2N075_THEKT</name>
<evidence type="ECO:0000256" key="2">
    <source>
        <dbReference type="ARBA" id="ARBA00022490"/>
    </source>
</evidence>
<dbReference type="Gene3D" id="3.40.850.10">
    <property type="entry name" value="Kinesin motor domain"/>
    <property type="match status" value="1"/>
</dbReference>
<evidence type="ECO:0000259" key="8">
    <source>
        <dbReference type="PROSITE" id="PS51456"/>
    </source>
</evidence>
<dbReference type="InterPro" id="IPR001609">
    <property type="entry name" value="Myosin_head_motor_dom-like"/>
</dbReference>
<dbReference type="InterPro" id="IPR046987">
    <property type="entry name" value="Myo9"/>
</dbReference>
<dbReference type="PROSITE" id="PS51456">
    <property type="entry name" value="MYOSIN_MOTOR"/>
    <property type="match status" value="1"/>
</dbReference>
<evidence type="ECO:0000256" key="6">
    <source>
        <dbReference type="ARBA" id="ARBA00023175"/>
    </source>
</evidence>
<dbReference type="GO" id="GO:0051015">
    <property type="term" value="F:actin filament binding"/>
    <property type="evidence" value="ECO:0007669"/>
    <property type="project" value="TreeGrafter"/>
</dbReference>
<dbReference type="OrthoDB" id="5987715at2759"/>
<dbReference type="GO" id="GO:0035556">
    <property type="term" value="P:intracellular signal transduction"/>
    <property type="evidence" value="ECO:0007669"/>
    <property type="project" value="InterPro"/>
</dbReference>
<accession>A0A0C2N075</accession>
<dbReference type="PANTHER" id="PTHR46184">
    <property type="entry name" value="UNCONVENTIONAL MYOSIN-IXB-LIKE PROTEIN"/>
    <property type="match status" value="1"/>
</dbReference>
<gene>
    <name evidence="9" type="ORF">RF11_12653</name>
</gene>
<evidence type="ECO:0000313" key="10">
    <source>
        <dbReference type="Proteomes" id="UP000031668"/>
    </source>
</evidence>
<dbReference type="GO" id="GO:0005737">
    <property type="term" value="C:cytoplasm"/>
    <property type="evidence" value="ECO:0007669"/>
    <property type="project" value="UniProtKB-SubCell"/>
</dbReference>
<comment type="caution">
    <text evidence="7">Lacks conserved residue(s) required for the propagation of feature annotation.</text>
</comment>
<dbReference type="Proteomes" id="UP000031668">
    <property type="component" value="Unassembled WGS sequence"/>
</dbReference>
<dbReference type="GO" id="GO:0005096">
    <property type="term" value="F:GTPase activator activity"/>
    <property type="evidence" value="ECO:0007669"/>
    <property type="project" value="InterPro"/>
</dbReference>
<dbReference type="GO" id="GO:0016459">
    <property type="term" value="C:myosin complex"/>
    <property type="evidence" value="ECO:0007669"/>
    <property type="project" value="UniProtKB-KW"/>
</dbReference>
<comment type="similarity">
    <text evidence="7">Belongs to the TRAFAC class myosin-kinesin ATPase superfamily. Myosin family.</text>
</comment>
<evidence type="ECO:0000256" key="3">
    <source>
        <dbReference type="ARBA" id="ARBA00022741"/>
    </source>
</evidence>
<protein>
    <submittedName>
        <fullName evidence="9">Unconventional myosin-IXa</fullName>
    </submittedName>
</protein>
<organism evidence="9 10">
    <name type="scientific">Thelohanellus kitauei</name>
    <name type="common">Myxosporean</name>
    <dbReference type="NCBI Taxonomy" id="669202"/>
    <lineage>
        <taxon>Eukaryota</taxon>
        <taxon>Metazoa</taxon>
        <taxon>Cnidaria</taxon>
        <taxon>Myxozoa</taxon>
        <taxon>Myxosporea</taxon>
        <taxon>Bivalvulida</taxon>
        <taxon>Platysporina</taxon>
        <taxon>Myxobolidae</taxon>
        <taxon>Thelohanellus</taxon>
    </lineage>
</organism>
<dbReference type="PANTHER" id="PTHR46184:SF5">
    <property type="entry name" value="UNCONVENTIONAL MYOSIN-IXA-LIKE"/>
    <property type="match status" value="1"/>
</dbReference>
<dbReference type="GO" id="GO:0005524">
    <property type="term" value="F:ATP binding"/>
    <property type="evidence" value="ECO:0007669"/>
    <property type="project" value="UniProtKB-UniRule"/>
</dbReference>
<feature type="domain" description="Myosin motor" evidence="8">
    <location>
        <begin position="174"/>
        <end position="344"/>
    </location>
</feature>
<reference evidence="9 10" key="1">
    <citation type="journal article" date="2014" name="Genome Biol. Evol.">
        <title>The genome of the myxosporean Thelohanellus kitauei shows adaptations to nutrient acquisition within its fish host.</title>
        <authorList>
            <person name="Yang Y."/>
            <person name="Xiong J."/>
            <person name="Zhou Z."/>
            <person name="Huo F."/>
            <person name="Miao W."/>
            <person name="Ran C."/>
            <person name="Liu Y."/>
            <person name="Zhang J."/>
            <person name="Feng J."/>
            <person name="Wang M."/>
            <person name="Wang M."/>
            <person name="Wang L."/>
            <person name="Yao B."/>
        </authorList>
    </citation>
    <scope>NUCLEOTIDE SEQUENCE [LARGE SCALE GENOMIC DNA]</scope>
    <source>
        <strain evidence="9">Wuqing</strain>
    </source>
</reference>
<evidence type="ECO:0000256" key="7">
    <source>
        <dbReference type="PROSITE-ProRule" id="PRU00782"/>
    </source>
</evidence>
<evidence type="ECO:0000256" key="4">
    <source>
        <dbReference type="ARBA" id="ARBA00022840"/>
    </source>
</evidence>
<comment type="caution">
    <text evidence="9">The sequence shown here is derived from an EMBL/GenBank/DDBJ whole genome shotgun (WGS) entry which is preliminary data.</text>
</comment>
<evidence type="ECO:0000256" key="5">
    <source>
        <dbReference type="ARBA" id="ARBA00023123"/>
    </source>
</evidence>
<proteinExistence type="inferred from homology"/>
<sequence>MSNSPRRSFKISSGPQMGQIKINTCLLNSKDDYLNLVIWNDYRCKKIVKLLRSKFPEYFKTLTKYTLATVSKVIFAENSPNTEGWTDTLIKLSVPLKPLIAINQQVENFIFGYDAFPMIDDVILICERSKLLHSLHAGSDTMLESLPSVPEKLNDLDLHLADHLEHTRPWATVHHDDNLVDLVHLTEEYLVRKLFDRYRRGCFYSHIDNILIFINPYSLLPIYNPKFSNLYRNHEKGTLPPHVYGMVDRAYYDMLNNKISQCILVSGESGSGKTETLKHVIQHVTFLNQFGSSSGLVSAIQASTTVLEAFGNAMNIQNKNSSRFGNFTEIMFSKDGVITWYLFP</sequence>
<dbReference type="InterPro" id="IPR036961">
    <property type="entry name" value="Kinesin_motor_dom_sf"/>
</dbReference>
<comment type="subcellular location">
    <subcellularLocation>
        <location evidence="1">Cytoplasm</location>
    </subcellularLocation>
</comment>
<keyword evidence="5 7" id="KW-0518">Myosin</keyword>
<dbReference type="AlphaFoldDB" id="A0A0C2N075"/>
<keyword evidence="7" id="KW-0009">Actin-binding</keyword>
<dbReference type="SUPFAM" id="SSF52540">
    <property type="entry name" value="P-loop containing nucleoside triphosphate hydrolases"/>
    <property type="match status" value="1"/>
</dbReference>
<dbReference type="EMBL" id="JWZT01002281">
    <property type="protein sequence ID" value="KII69770.1"/>
    <property type="molecule type" value="Genomic_DNA"/>
</dbReference>
<keyword evidence="2" id="KW-0963">Cytoplasm</keyword>
<evidence type="ECO:0000256" key="1">
    <source>
        <dbReference type="ARBA" id="ARBA00004496"/>
    </source>
</evidence>
<keyword evidence="3 7" id="KW-0547">Nucleotide-binding</keyword>
<dbReference type="GO" id="GO:0000146">
    <property type="term" value="F:microfilament motor activity"/>
    <property type="evidence" value="ECO:0007669"/>
    <property type="project" value="InterPro"/>
</dbReference>
<keyword evidence="4 7" id="KW-0067">ATP-binding</keyword>
<dbReference type="GO" id="GO:0005884">
    <property type="term" value="C:actin filament"/>
    <property type="evidence" value="ECO:0007669"/>
    <property type="project" value="TreeGrafter"/>
</dbReference>